<dbReference type="GO" id="GO:0007020">
    <property type="term" value="P:microtubule nucleation"/>
    <property type="evidence" value="ECO:0007669"/>
    <property type="project" value="InterPro"/>
</dbReference>
<dbReference type="GO" id="GO:0043015">
    <property type="term" value="F:gamma-tubulin binding"/>
    <property type="evidence" value="ECO:0007669"/>
    <property type="project" value="InterPro"/>
</dbReference>
<dbReference type="Gene3D" id="1.20.120.1900">
    <property type="entry name" value="Gamma-tubulin complex, C-terminal domain"/>
    <property type="match status" value="1"/>
</dbReference>
<organism evidence="11 12">
    <name type="scientific">Latimeria chalumnae</name>
    <name type="common">Coelacanth</name>
    <dbReference type="NCBI Taxonomy" id="7897"/>
    <lineage>
        <taxon>Eukaryota</taxon>
        <taxon>Metazoa</taxon>
        <taxon>Chordata</taxon>
        <taxon>Craniata</taxon>
        <taxon>Vertebrata</taxon>
        <taxon>Euteleostomi</taxon>
        <taxon>Coelacanthiformes</taxon>
        <taxon>Coelacanthidae</taxon>
        <taxon>Latimeria</taxon>
    </lineage>
</organism>
<dbReference type="GO" id="GO:0000278">
    <property type="term" value="P:mitotic cell cycle"/>
    <property type="evidence" value="ECO:0007669"/>
    <property type="project" value="TreeGrafter"/>
</dbReference>
<keyword evidence="4 8" id="KW-0493">Microtubule</keyword>
<evidence type="ECO:0000256" key="2">
    <source>
        <dbReference type="ARBA" id="ARBA00010337"/>
    </source>
</evidence>
<dbReference type="EMBL" id="AFYH01142019">
    <property type="status" value="NOT_ANNOTATED_CDS"/>
    <property type="molecule type" value="Genomic_DNA"/>
</dbReference>
<dbReference type="GO" id="GO:0000922">
    <property type="term" value="C:spindle pole"/>
    <property type="evidence" value="ECO:0007669"/>
    <property type="project" value="InterPro"/>
</dbReference>
<feature type="domain" description="Gamma tubulin complex component protein N-terminal" evidence="10">
    <location>
        <begin position="222"/>
        <end position="510"/>
    </location>
</feature>
<evidence type="ECO:0000256" key="6">
    <source>
        <dbReference type="ARBA" id="ARBA00093403"/>
    </source>
</evidence>
<keyword evidence="3 8" id="KW-0963">Cytoplasm</keyword>
<evidence type="ECO:0000256" key="7">
    <source>
        <dbReference type="ARBA" id="ARBA00093572"/>
    </source>
</evidence>
<sequence>MSEFRIHHDVNELLSLLRVRGGDGAEVYIDLLQKNRTPYVTTTVSAHSAKVKIAEFSRTPEDFLKKYDELKSKNARNLDPLLYLLSKLTEDKETLQYLQQNAKDRAELSATATASSSSTNFSIPSTSTKISMQELEELRKQLGSVATTSSTQQPLEVIRKLLREKHNKRNTNQPVPVFPPWVTERPALIGDFIFSTGLSPEISVCFDPLGTLPLAAQELAVVEDLLYVLVGVDGRYITAQPLVGRQNRTFAVDPTLDMSIKELVNRILPVAASYSTVTRFTEEKSLFEYGQVNHALAAAMRTLMKEYMILVTQLEHLQRQGMLSLQKLWFYIQPTMRTMEILASLATSVEKGECMGGSTLSLLHDRTFNYTGDSQAQELCLYLTKAASVPYFEILEKWIYRGIINDPYSEFMVEEHELQKEKIQEDYNDKYWDQRYTIVQHQIPSFLQKVAGKILSTGKYLNVVRECGRDVTCPDAKEVIYTLKERAYVEQIEKAYNYASKVLLDFLMAEKELVARLRSIKHYFLMDQGDFFVHFMDLTEEELKKPVDDIIPTRLEALLELALRMSTANTDPFKDDLKIDLMPHDLITQLLRVLAIETKQEKALINADPTELSLSGLEAFSFDYIVKWPLSLIINRKALTRYQMLFRHMFYCKHVERQLCNIWINNKTAKQYSLYSAKWFAAAFTLRQRMLNFVQNIQYYMMFEVMEPTWHVLENNLKSVSNIDDVLSHHTSFLDNCLKDCMLTNPELLKIFSKLMSVCVMFTNCMQRFTQSIKLDNEMNRLDLEHGTMRGPPTQSERVEEVEMKRLTSKYLAEQMDALHLTSGFEATITKFDSNFSTHLLDLLDKLSIYSTNDCEHSMINIIYRLDFNGFYTERLKRMSAERSQKTLPQEILPRPAVSAMKVCIRLL</sequence>
<keyword evidence="12" id="KW-1185">Reference proteome</keyword>
<evidence type="ECO:0000259" key="10">
    <source>
        <dbReference type="Pfam" id="PF17681"/>
    </source>
</evidence>
<proteinExistence type="inferred from homology"/>
<evidence type="ECO:0000256" key="4">
    <source>
        <dbReference type="ARBA" id="ARBA00022701"/>
    </source>
</evidence>
<dbReference type="FunCoup" id="H3AUY2">
    <property type="interactions" value="2536"/>
</dbReference>
<comment type="subcellular location">
    <subcellularLocation>
        <location evidence="1">Cytoplasm</location>
        <location evidence="1">Cytoskeleton</location>
        <location evidence="1">Microtubule organizing center</location>
        <location evidence="1">Centrosome</location>
    </subcellularLocation>
</comment>
<comment type="subunit">
    <text evidence="7">Component of the gamma-tubulin ring complex (gTuRC) consisting of TUBGCP2, TUBGCP3, TUBGCP4, TUBGCP5 and TUBGCP6 and gamma-tubulin TUBG1 or TUBG2. TUBGCP2, TUBGCP3, TUBGCP4, TUBGCP5 and TUBGCP6 assemble in a 5:5:2:1:1 stoichiometry; each is associated with a gamma-tubulin, thereby arranging 14 gamma-tubulins in a helical manner. Gamma-tubulin at the first position is blocked by TUBGCP3 at the last position, allowing 13 protafilaments to grow into a microtubule. The gTuRC (via TUBGCP3 and TUBGCP6) interacts with ACTB and MZT1; the interactions form a luminal bridge that stabilizes the initial structure during complex assembly. The gTuRC (via TUBGCP2) interacts with MZT2A/MZT2B and CDK5RAP2 (via CM1 motif); the interactions play a role in gTuRC activation. Interacts with ATF5; the ATF5:PCNT:polyglutamylated tubulin (PGT) tripartite unites the mother centriole and the pericentriolar material (PCM) in the centrosome.</text>
</comment>
<reference evidence="11" key="3">
    <citation type="submission" date="2025-09" db="UniProtKB">
        <authorList>
            <consortium name="Ensembl"/>
        </authorList>
    </citation>
    <scope>IDENTIFICATION</scope>
</reference>
<dbReference type="PANTHER" id="PTHR19302">
    <property type="entry name" value="GAMMA TUBULIN COMPLEX PROTEIN"/>
    <property type="match status" value="1"/>
</dbReference>
<comment type="similarity">
    <text evidence="2 8">Belongs to the TUBGCP family.</text>
</comment>
<dbReference type="InterPro" id="IPR007259">
    <property type="entry name" value="GCP"/>
</dbReference>
<comment type="function">
    <text evidence="6">Component of the gamma-tubulin ring complex (gTuRC) which mediates microtubule nucleation. The gTuRC regulates the minus-end nucleation of alpha-beta tubulin heterodimers that grow into microtubule protafilaments, a critical step in centrosome duplication and spindle formation. Plays a role in neuronal migration.</text>
</comment>
<dbReference type="GO" id="GO:0051011">
    <property type="term" value="F:microtubule minus-end binding"/>
    <property type="evidence" value="ECO:0007669"/>
    <property type="project" value="TreeGrafter"/>
</dbReference>
<dbReference type="InterPro" id="IPR042241">
    <property type="entry name" value="GCP_C_sf"/>
</dbReference>
<dbReference type="EMBL" id="AFYH01142016">
    <property type="status" value="NOT_ANNOTATED_CDS"/>
    <property type="molecule type" value="Genomic_DNA"/>
</dbReference>
<dbReference type="GO" id="GO:0005813">
    <property type="term" value="C:centrosome"/>
    <property type="evidence" value="ECO:0007669"/>
    <property type="project" value="UniProtKB-SubCell"/>
</dbReference>
<dbReference type="GeneTree" id="ENSGT00940000156697"/>
<dbReference type="FunFam" id="1.20.120.1900:FF:000002">
    <property type="entry name" value="Gamma-tubulin complex component"/>
    <property type="match status" value="1"/>
</dbReference>
<dbReference type="GO" id="GO:0005874">
    <property type="term" value="C:microtubule"/>
    <property type="evidence" value="ECO:0007669"/>
    <property type="project" value="UniProtKB-KW"/>
</dbReference>
<dbReference type="InterPro" id="IPR041470">
    <property type="entry name" value="GCP_N"/>
</dbReference>
<feature type="domain" description="Gamma tubulin complex component C-terminal" evidence="9">
    <location>
        <begin position="513"/>
        <end position="872"/>
    </location>
</feature>
<dbReference type="Ensembl" id="ENSLACT00000013549.1">
    <property type="protein sequence ID" value="ENSLACP00000013453.1"/>
    <property type="gene ID" value="ENSLACG00000011842.1"/>
</dbReference>
<dbReference type="EMBL" id="AFYH01142018">
    <property type="status" value="NOT_ANNOTATED_CDS"/>
    <property type="molecule type" value="Genomic_DNA"/>
</dbReference>
<gene>
    <name evidence="11" type="primary">TUBGCP2</name>
</gene>
<protein>
    <recommendedName>
        <fullName evidence="8">Gamma-tubulin complex component</fullName>
    </recommendedName>
</protein>
<dbReference type="Pfam" id="PF04130">
    <property type="entry name" value="GCP_C_terminal"/>
    <property type="match status" value="1"/>
</dbReference>
<evidence type="ECO:0000256" key="8">
    <source>
        <dbReference type="RuleBase" id="RU363050"/>
    </source>
</evidence>
<dbReference type="EMBL" id="AFYH01142021">
    <property type="status" value="NOT_ANNOTATED_CDS"/>
    <property type="molecule type" value="Genomic_DNA"/>
</dbReference>
<keyword evidence="5 8" id="KW-0206">Cytoskeleton</keyword>
<dbReference type="GO" id="GO:0000930">
    <property type="term" value="C:gamma-tubulin complex"/>
    <property type="evidence" value="ECO:0007669"/>
    <property type="project" value="TreeGrafter"/>
</dbReference>
<dbReference type="PANTHER" id="PTHR19302:SF13">
    <property type="entry name" value="GAMMA-TUBULIN COMPLEX COMPONENT 2"/>
    <property type="match status" value="1"/>
</dbReference>
<name>H3AUY2_LATCH</name>
<dbReference type="Proteomes" id="UP000008672">
    <property type="component" value="Unassembled WGS sequence"/>
</dbReference>
<dbReference type="eggNOG" id="KOG2001">
    <property type="taxonomic scope" value="Eukaryota"/>
</dbReference>
<evidence type="ECO:0000256" key="3">
    <source>
        <dbReference type="ARBA" id="ARBA00022490"/>
    </source>
</evidence>
<evidence type="ECO:0000313" key="11">
    <source>
        <dbReference type="Ensembl" id="ENSLACP00000013453.1"/>
    </source>
</evidence>
<dbReference type="GO" id="GO:0031122">
    <property type="term" value="P:cytoplasmic microtubule organization"/>
    <property type="evidence" value="ECO:0007669"/>
    <property type="project" value="TreeGrafter"/>
</dbReference>
<dbReference type="EMBL" id="AFYH01142017">
    <property type="status" value="NOT_ANNOTATED_CDS"/>
    <property type="molecule type" value="Genomic_DNA"/>
</dbReference>
<evidence type="ECO:0000256" key="1">
    <source>
        <dbReference type="ARBA" id="ARBA00004300"/>
    </source>
</evidence>
<dbReference type="Bgee" id="ENSLACG00000011842">
    <property type="expression patterns" value="Expressed in muscle tissue and 6 other cell types or tissues"/>
</dbReference>
<dbReference type="OMA" id="QNMSGDP"/>
<dbReference type="EMBL" id="AFYH01142020">
    <property type="status" value="NOT_ANNOTATED_CDS"/>
    <property type="molecule type" value="Genomic_DNA"/>
</dbReference>
<dbReference type="GO" id="GO:0051225">
    <property type="term" value="P:spindle assembly"/>
    <property type="evidence" value="ECO:0007669"/>
    <property type="project" value="TreeGrafter"/>
</dbReference>
<evidence type="ECO:0000259" key="9">
    <source>
        <dbReference type="Pfam" id="PF04130"/>
    </source>
</evidence>
<dbReference type="InParanoid" id="H3AUY2"/>
<evidence type="ECO:0000256" key="5">
    <source>
        <dbReference type="ARBA" id="ARBA00023212"/>
    </source>
</evidence>
<dbReference type="AlphaFoldDB" id="H3AUY2"/>
<dbReference type="GO" id="GO:0051321">
    <property type="term" value="P:meiotic cell cycle"/>
    <property type="evidence" value="ECO:0007669"/>
    <property type="project" value="TreeGrafter"/>
</dbReference>
<accession>H3AUY2</accession>
<dbReference type="InterPro" id="IPR040457">
    <property type="entry name" value="GCP_C"/>
</dbReference>
<dbReference type="Pfam" id="PF17681">
    <property type="entry name" value="GCP_N_terminal"/>
    <property type="match status" value="1"/>
</dbReference>
<reference evidence="12" key="1">
    <citation type="submission" date="2011-08" db="EMBL/GenBank/DDBJ databases">
        <title>The draft genome of Latimeria chalumnae.</title>
        <authorList>
            <person name="Di Palma F."/>
            <person name="Alfoldi J."/>
            <person name="Johnson J."/>
            <person name="Berlin A."/>
            <person name="Gnerre S."/>
            <person name="Jaffe D."/>
            <person name="MacCallum I."/>
            <person name="Young S."/>
            <person name="Walker B.J."/>
            <person name="Lander E."/>
            <person name="Lindblad-Toh K."/>
        </authorList>
    </citation>
    <scope>NUCLEOTIDE SEQUENCE [LARGE SCALE GENOMIC DNA]</scope>
    <source>
        <strain evidence="12">Wild caught</strain>
    </source>
</reference>
<reference evidence="11" key="2">
    <citation type="submission" date="2025-08" db="UniProtKB">
        <authorList>
            <consortium name="Ensembl"/>
        </authorList>
    </citation>
    <scope>IDENTIFICATION</scope>
</reference>
<evidence type="ECO:0000313" key="12">
    <source>
        <dbReference type="Proteomes" id="UP000008672"/>
    </source>
</evidence>
<dbReference type="STRING" id="7897.ENSLACP00000013453"/>